<dbReference type="EMBL" id="QUSZ01004980">
    <property type="protein sequence ID" value="RHY11768.1"/>
    <property type="molecule type" value="Genomic_DNA"/>
</dbReference>
<feature type="compositionally biased region" description="Basic and acidic residues" evidence="1">
    <location>
        <begin position="161"/>
        <end position="182"/>
    </location>
</feature>
<comment type="caution">
    <text evidence="2">The sequence shown here is derived from an EMBL/GenBank/DDBJ whole genome shotgun (WGS) entry which is preliminary data.</text>
</comment>
<evidence type="ECO:0000313" key="2">
    <source>
        <dbReference type="EMBL" id="RHY11768.1"/>
    </source>
</evidence>
<dbReference type="Proteomes" id="UP000265427">
    <property type="component" value="Unassembled WGS sequence"/>
</dbReference>
<evidence type="ECO:0000313" key="3">
    <source>
        <dbReference type="Proteomes" id="UP000265427"/>
    </source>
</evidence>
<dbReference type="AlphaFoldDB" id="A0A397B0A4"/>
<evidence type="ECO:0000256" key="1">
    <source>
        <dbReference type="SAM" id="MobiDB-lite"/>
    </source>
</evidence>
<proteinExistence type="predicted"/>
<accession>A0A397B0A4</accession>
<organism evidence="2 3">
    <name type="scientific">Aphanomyces astaci</name>
    <name type="common">Crayfish plague agent</name>
    <dbReference type="NCBI Taxonomy" id="112090"/>
    <lineage>
        <taxon>Eukaryota</taxon>
        <taxon>Sar</taxon>
        <taxon>Stramenopiles</taxon>
        <taxon>Oomycota</taxon>
        <taxon>Saprolegniomycetes</taxon>
        <taxon>Saprolegniales</taxon>
        <taxon>Verrucalvaceae</taxon>
        <taxon>Aphanomyces</taxon>
    </lineage>
</organism>
<gene>
    <name evidence="2" type="ORF">DYB36_001829</name>
</gene>
<dbReference type="VEuPathDB" id="FungiDB:H257_10879"/>
<sequence length="249" mass="27999">MKPKRFRKQVPRTYLWCDDSVEKMFMLRYKSALASRFESKNNYGKRVAYVMLATKLSVSMEREFTAKQVQDKLAKMKSEWSLSKPSLASPTGNATKPPQPMHFDVMLEYWGDKIGYKRESLMSTDDVSEDDSLQNSTDMIGDAVDLSFVADDDDAKEIKIEMAEEPSKKKQKKSSRDAKAKSQSESLEAGFNAIKEGLMFLGTSMSQQPQVQPAPGATLDDVLIAIKSQSDTMTQLLSHLVAQKENKNA</sequence>
<name>A0A397B0A4_APHAT</name>
<reference evidence="2 3" key="1">
    <citation type="submission" date="2018-08" db="EMBL/GenBank/DDBJ databases">
        <title>Aphanomyces genome sequencing and annotation.</title>
        <authorList>
            <person name="Minardi D."/>
            <person name="Oidtmann B."/>
            <person name="Van Der Giezen M."/>
            <person name="Studholme D.J."/>
        </authorList>
    </citation>
    <scope>NUCLEOTIDE SEQUENCE [LARGE SCALE GENOMIC DNA]</scope>
    <source>
        <strain evidence="2 3">Kv</strain>
    </source>
</reference>
<protein>
    <submittedName>
        <fullName evidence="2">Uncharacterized protein</fullName>
    </submittedName>
</protein>
<feature type="region of interest" description="Disordered" evidence="1">
    <location>
        <begin position="161"/>
        <end position="187"/>
    </location>
</feature>